<organism evidence="2">
    <name type="scientific">Brassica napus</name>
    <name type="common">Rape</name>
    <dbReference type="NCBI Taxonomy" id="3708"/>
    <lineage>
        <taxon>Eukaryota</taxon>
        <taxon>Viridiplantae</taxon>
        <taxon>Streptophyta</taxon>
        <taxon>Embryophyta</taxon>
        <taxon>Tracheophyta</taxon>
        <taxon>Spermatophyta</taxon>
        <taxon>Magnoliopsida</taxon>
        <taxon>eudicotyledons</taxon>
        <taxon>Gunneridae</taxon>
        <taxon>Pentapetalae</taxon>
        <taxon>rosids</taxon>
        <taxon>malvids</taxon>
        <taxon>Brassicales</taxon>
        <taxon>Brassicaceae</taxon>
        <taxon>Brassiceae</taxon>
        <taxon>Brassica</taxon>
    </lineage>
</organism>
<evidence type="ECO:0000313" key="2">
    <source>
        <dbReference type="EMBL" id="CAF1895241.1"/>
    </source>
</evidence>
<dbReference type="Proteomes" id="UP001295469">
    <property type="component" value="Chromosome C02"/>
</dbReference>
<accession>A0A816K487</accession>
<dbReference type="AlphaFoldDB" id="A0A816K487"/>
<feature type="region of interest" description="Disordered" evidence="1">
    <location>
        <begin position="68"/>
        <end position="95"/>
    </location>
</feature>
<sequence>LLSLAKYLLVNRFSPSSVFFISFSSKIIQCRVVDNKAQLSFNLMDAAPPSSLVSKARTAFNSAAAKASASSLISNPIQRRRRSSSNQPGMIMTLR</sequence>
<protein>
    <submittedName>
        <fullName evidence="2">(rape) hypothetical protein</fullName>
    </submittedName>
</protein>
<reference evidence="2" key="1">
    <citation type="submission" date="2021-01" db="EMBL/GenBank/DDBJ databases">
        <authorList>
            <consortium name="Genoscope - CEA"/>
            <person name="William W."/>
        </authorList>
    </citation>
    <scope>NUCLEOTIDE SEQUENCE</scope>
</reference>
<gene>
    <name evidence="2" type="ORF">DARMORV10_C02P16480.1</name>
</gene>
<feature type="non-terminal residue" evidence="2">
    <location>
        <position position="95"/>
    </location>
</feature>
<evidence type="ECO:0000256" key="1">
    <source>
        <dbReference type="SAM" id="MobiDB-lite"/>
    </source>
</evidence>
<name>A0A816K487_BRANA</name>
<proteinExistence type="predicted"/>
<dbReference type="EMBL" id="HG994366">
    <property type="protein sequence ID" value="CAF1895241.1"/>
    <property type="molecule type" value="Genomic_DNA"/>
</dbReference>